<protein>
    <submittedName>
        <fullName evidence="2">DUF1178 family protein</fullName>
    </submittedName>
</protein>
<organism evidence="2 3">
    <name type="scientific">Parasedimentitalea psychrophila</name>
    <dbReference type="NCBI Taxonomy" id="2997337"/>
    <lineage>
        <taxon>Bacteria</taxon>
        <taxon>Pseudomonadati</taxon>
        <taxon>Pseudomonadota</taxon>
        <taxon>Alphaproteobacteria</taxon>
        <taxon>Rhodobacterales</taxon>
        <taxon>Paracoccaceae</taxon>
        <taxon>Parasedimentitalea</taxon>
    </lineage>
</organism>
<proteinExistence type="predicted"/>
<dbReference type="Proteomes" id="UP001238334">
    <property type="component" value="Chromosome"/>
</dbReference>
<dbReference type="AlphaFoldDB" id="A0A9Y2KZB8"/>
<dbReference type="InterPro" id="IPR009562">
    <property type="entry name" value="DUF1178"/>
</dbReference>
<dbReference type="PIRSF" id="PIRSF032131">
    <property type="entry name" value="UCP032131"/>
    <property type="match status" value="1"/>
</dbReference>
<sequence>MIQYSLKCEAGHTFDSWFQSAAGFDKLAANGLISCAVCGSGSVEKAIMAPRVRPGRNAVSGRGEPDVVAADRSDRDQSPQAGESAQGSALAVPTAGALSKPANEAEQAIAELRRKVEDNSDYVGKDFVTQARAMHEGDAPGRAIYGEAKLDEAKALIEEGIPVMPLPFRPHRKTN</sequence>
<feature type="region of interest" description="Disordered" evidence="1">
    <location>
        <begin position="54"/>
        <end position="103"/>
    </location>
</feature>
<gene>
    <name evidence="2" type="ORF">QPJ95_02875</name>
</gene>
<dbReference type="Pfam" id="PF06676">
    <property type="entry name" value="DUF1178"/>
    <property type="match status" value="1"/>
</dbReference>
<feature type="compositionally biased region" description="Basic and acidic residues" evidence="1">
    <location>
        <begin position="63"/>
        <end position="77"/>
    </location>
</feature>
<evidence type="ECO:0000256" key="1">
    <source>
        <dbReference type="SAM" id="MobiDB-lite"/>
    </source>
</evidence>
<evidence type="ECO:0000313" key="3">
    <source>
        <dbReference type="Proteomes" id="UP001238334"/>
    </source>
</evidence>
<evidence type="ECO:0000313" key="2">
    <source>
        <dbReference type="EMBL" id="WIY25895.1"/>
    </source>
</evidence>
<dbReference type="EMBL" id="CP127247">
    <property type="protein sequence ID" value="WIY25895.1"/>
    <property type="molecule type" value="Genomic_DNA"/>
</dbReference>
<reference evidence="2 3" key="1">
    <citation type="submission" date="2023-06" db="EMBL/GenBank/DDBJ databases">
        <title>Parasedimentitalea psychrophila sp. nov., a psychrophilic bacterium isolated from deep-sea sediment.</title>
        <authorList>
            <person name="Li A."/>
        </authorList>
    </citation>
    <scope>NUCLEOTIDE SEQUENCE [LARGE SCALE GENOMIC DNA]</scope>
    <source>
        <strain evidence="2 3">QS115</strain>
    </source>
</reference>
<keyword evidence="3" id="KW-1185">Reference proteome</keyword>
<accession>A0A9Y2KZB8</accession>
<dbReference type="KEGG" id="ppso:QPJ95_02875"/>
<dbReference type="RefSeq" id="WP_270918314.1">
    <property type="nucleotide sequence ID" value="NZ_CP127247.1"/>
</dbReference>
<name>A0A9Y2KZB8_9RHOB</name>
<feature type="compositionally biased region" description="Polar residues" evidence="1">
    <location>
        <begin position="78"/>
        <end position="87"/>
    </location>
</feature>